<dbReference type="InterPro" id="IPR050267">
    <property type="entry name" value="Anti-sigma-factor_SerPK"/>
</dbReference>
<dbReference type="InterPro" id="IPR003594">
    <property type="entry name" value="HATPase_dom"/>
</dbReference>
<sequence length="151" mass="16969">MQVAGRAPRDVYEWQLTARAGEIRQWRRRAVSVVERWNAETRAMELAAFGVTELLTNVIKHVADPHCHLLIAKEGRDFRITVRDRSKEAPAVRVPDWDSESGRGLWLLREMVRDLGYICFPGGKAVWFRCPLGSTSPVPSGWRPGGACDGG</sequence>
<keyword evidence="1" id="KW-0418">Kinase</keyword>
<gene>
    <name evidence="3" type="ORF">CAG99_01900</name>
</gene>
<dbReference type="PANTHER" id="PTHR35526">
    <property type="entry name" value="ANTI-SIGMA-F FACTOR RSBW-RELATED"/>
    <property type="match status" value="1"/>
</dbReference>
<dbReference type="EMBL" id="CP021121">
    <property type="protein sequence ID" value="ARQ67747.1"/>
    <property type="molecule type" value="Genomic_DNA"/>
</dbReference>
<keyword evidence="4" id="KW-1185">Reference proteome</keyword>
<dbReference type="OrthoDB" id="4301723at2"/>
<reference evidence="3 4" key="1">
    <citation type="submission" date="2017-05" db="EMBL/GenBank/DDBJ databases">
        <title>Complete genome sequence of Streptomyces sp. SCSIO 03032 revealed the diverse biosynthetic pathways for its bioactive secondary metabolites.</title>
        <authorList>
            <person name="Ma L."/>
            <person name="Zhu Y."/>
            <person name="Zhang W."/>
            <person name="Zhang G."/>
            <person name="Tian X."/>
            <person name="Zhang S."/>
            <person name="Zhang C."/>
        </authorList>
    </citation>
    <scope>NUCLEOTIDE SEQUENCE [LARGE SCALE GENOMIC DNA]</scope>
    <source>
        <strain evidence="3 4">SCSIO 03032</strain>
    </source>
</reference>
<name>A0A1W7CSM4_9ACTN</name>
<evidence type="ECO:0000259" key="2">
    <source>
        <dbReference type="Pfam" id="PF13581"/>
    </source>
</evidence>
<dbReference type="AlphaFoldDB" id="A0A1W7CSM4"/>
<proteinExistence type="predicted"/>
<dbReference type="Pfam" id="PF13581">
    <property type="entry name" value="HATPase_c_2"/>
    <property type="match status" value="1"/>
</dbReference>
<dbReference type="Proteomes" id="UP000194218">
    <property type="component" value="Chromosome"/>
</dbReference>
<dbReference type="PANTHER" id="PTHR35526:SF3">
    <property type="entry name" value="ANTI-SIGMA-F FACTOR RSBW"/>
    <property type="match status" value="1"/>
</dbReference>
<keyword evidence="1" id="KW-0723">Serine/threonine-protein kinase</keyword>
<feature type="domain" description="Histidine kinase/HSP90-like ATPase" evidence="2">
    <location>
        <begin position="17"/>
        <end position="129"/>
    </location>
</feature>
<dbReference type="RefSeq" id="WP_086157270.1">
    <property type="nucleotide sequence ID" value="NZ_CP021121.1"/>
</dbReference>
<accession>A0A1W7CSM4</accession>
<dbReference type="InterPro" id="IPR036890">
    <property type="entry name" value="HATPase_C_sf"/>
</dbReference>
<protein>
    <recommendedName>
        <fullName evidence="2">Histidine kinase/HSP90-like ATPase domain-containing protein</fullName>
    </recommendedName>
</protein>
<evidence type="ECO:0000313" key="4">
    <source>
        <dbReference type="Proteomes" id="UP000194218"/>
    </source>
</evidence>
<dbReference type="KEGG" id="smao:CAG99_01900"/>
<organism evidence="3 4">
    <name type="scientific">Streptomyces marincola</name>
    <dbReference type="NCBI Taxonomy" id="2878388"/>
    <lineage>
        <taxon>Bacteria</taxon>
        <taxon>Bacillati</taxon>
        <taxon>Actinomycetota</taxon>
        <taxon>Actinomycetes</taxon>
        <taxon>Kitasatosporales</taxon>
        <taxon>Streptomycetaceae</taxon>
        <taxon>Streptomyces</taxon>
    </lineage>
</organism>
<keyword evidence="1" id="KW-0808">Transferase</keyword>
<dbReference type="SUPFAM" id="SSF55874">
    <property type="entry name" value="ATPase domain of HSP90 chaperone/DNA topoisomerase II/histidine kinase"/>
    <property type="match status" value="1"/>
</dbReference>
<dbReference type="CDD" id="cd16936">
    <property type="entry name" value="HATPase_RsbW-like"/>
    <property type="match status" value="1"/>
</dbReference>
<evidence type="ECO:0000313" key="3">
    <source>
        <dbReference type="EMBL" id="ARQ67747.1"/>
    </source>
</evidence>
<dbReference type="Gene3D" id="3.30.565.10">
    <property type="entry name" value="Histidine kinase-like ATPase, C-terminal domain"/>
    <property type="match status" value="1"/>
</dbReference>
<evidence type="ECO:0000256" key="1">
    <source>
        <dbReference type="ARBA" id="ARBA00022527"/>
    </source>
</evidence>
<dbReference type="GO" id="GO:0004674">
    <property type="term" value="F:protein serine/threonine kinase activity"/>
    <property type="evidence" value="ECO:0007669"/>
    <property type="project" value="UniProtKB-KW"/>
</dbReference>